<name>A0ACB8AUD2_9AGAM</name>
<sequence length="491" mass="55971">MVIYGLGPYIADYEEQVVLACIVRNWCPKCLALRTDLDGGGLQRCQSHTDALVDGLDLATLWDEYGVIGDLVISLPPFTNDFPQADIHNLLSPDLLHQLIKGTFKDHLVDWVKKYLNVTHGSKRAKEIMSDIDRRIAAVASFSNLRCFPQGRGFKQWTGDDSKALMKVYLPAIEGYVPTNAVRAFHAFLDFCYLVRRNAVKEPWRRSSRNRALGQMLLTNQRIDKLAASRVNFTARGMLEGTKTATFTSPSRSPLDSGQRTTTKKIQLARTYQRKRAQTVAALADEMQVPHLRRLIRWFLFTQLHPDDPRDPEDVPSAICPRHEGKIKVFNSAALMFYAPSDPSGLGGMRREHIRACPLWRNKHARNDCVFVNMSELDGMQGLDIMRVLCFFSFKFRGDVYPCALVHWFNKVDDQADEDTGMWIVRPGFTHDGSRSVAVIHIDCIYRAAHLIPVYGTAPIPDELKYYHSYDAFCSFYVNKYIDHHAYKIAF</sequence>
<evidence type="ECO:0000313" key="1">
    <source>
        <dbReference type="EMBL" id="KAH7917121.1"/>
    </source>
</evidence>
<proteinExistence type="predicted"/>
<evidence type="ECO:0000313" key="2">
    <source>
        <dbReference type="Proteomes" id="UP000790709"/>
    </source>
</evidence>
<accession>A0ACB8AUD2</accession>
<gene>
    <name evidence="1" type="ORF">BV22DRAFT_1108625</name>
</gene>
<comment type="caution">
    <text evidence="1">The sequence shown here is derived from an EMBL/GenBank/DDBJ whole genome shotgun (WGS) entry which is preliminary data.</text>
</comment>
<protein>
    <submittedName>
        <fullName evidence="1">Uncharacterized protein</fullName>
    </submittedName>
</protein>
<organism evidence="1 2">
    <name type="scientific">Leucogyrophana mollusca</name>
    <dbReference type="NCBI Taxonomy" id="85980"/>
    <lineage>
        <taxon>Eukaryota</taxon>
        <taxon>Fungi</taxon>
        <taxon>Dikarya</taxon>
        <taxon>Basidiomycota</taxon>
        <taxon>Agaricomycotina</taxon>
        <taxon>Agaricomycetes</taxon>
        <taxon>Agaricomycetidae</taxon>
        <taxon>Boletales</taxon>
        <taxon>Boletales incertae sedis</taxon>
        <taxon>Leucogyrophana</taxon>
    </lineage>
</organism>
<keyword evidence="2" id="KW-1185">Reference proteome</keyword>
<reference evidence="1" key="1">
    <citation type="journal article" date="2021" name="New Phytol.">
        <title>Evolutionary innovations through gain and loss of genes in the ectomycorrhizal Boletales.</title>
        <authorList>
            <person name="Wu G."/>
            <person name="Miyauchi S."/>
            <person name="Morin E."/>
            <person name="Kuo A."/>
            <person name="Drula E."/>
            <person name="Varga T."/>
            <person name="Kohler A."/>
            <person name="Feng B."/>
            <person name="Cao Y."/>
            <person name="Lipzen A."/>
            <person name="Daum C."/>
            <person name="Hundley H."/>
            <person name="Pangilinan J."/>
            <person name="Johnson J."/>
            <person name="Barry K."/>
            <person name="LaButti K."/>
            <person name="Ng V."/>
            <person name="Ahrendt S."/>
            <person name="Min B."/>
            <person name="Choi I.G."/>
            <person name="Park H."/>
            <person name="Plett J.M."/>
            <person name="Magnuson J."/>
            <person name="Spatafora J.W."/>
            <person name="Nagy L.G."/>
            <person name="Henrissat B."/>
            <person name="Grigoriev I.V."/>
            <person name="Yang Z.L."/>
            <person name="Xu J."/>
            <person name="Martin F.M."/>
        </authorList>
    </citation>
    <scope>NUCLEOTIDE SEQUENCE</scope>
    <source>
        <strain evidence="1">KUC20120723A-06</strain>
    </source>
</reference>
<dbReference type="Proteomes" id="UP000790709">
    <property type="component" value="Unassembled WGS sequence"/>
</dbReference>
<dbReference type="EMBL" id="MU267258">
    <property type="protein sequence ID" value="KAH7917121.1"/>
    <property type="molecule type" value="Genomic_DNA"/>
</dbReference>